<comment type="caution">
    <text evidence="2">The sequence shown here is derived from an EMBL/GenBank/DDBJ whole genome shotgun (WGS) entry which is preliminary data.</text>
</comment>
<evidence type="ECO:0000313" key="3">
    <source>
        <dbReference type="Proteomes" id="UP000559027"/>
    </source>
</evidence>
<dbReference type="OrthoDB" id="10520835at2759"/>
<feature type="compositionally biased region" description="Basic and acidic residues" evidence="1">
    <location>
        <begin position="33"/>
        <end position="44"/>
    </location>
</feature>
<dbReference type="Proteomes" id="UP000559027">
    <property type="component" value="Unassembled WGS sequence"/>
</dbReference>
<feature type="region of interest" description="Disordered" evidence="1">
    <location>
        <begin position="23"/>
        <end position="47"/>
    </location>
</feature>
<sequence>MSSQAKIRRRHFELPTMQSLRAQAVDSLNSKSKRSDKNGGFDKKNKSKFLAEMANNTNVASARRPPAECQYVFL</sequence>
<keyword evidence="3" id="KW-1185">Reference proteome</keyword>
<protein>
    <submittedName>
        <fullName evidence="2">Uncharacterized protein</fullName>
    </submittedName>
</protein>
<name>A0A8H5G0Q0_9AGAR</name>
<gene>
    <name evidence="2" type="ORF">D9756_004024</name>
</gene>
<dbReference type="AlphaFoldDB" id="A0A8H5G0Q0"/>
<accession>A0A8H5G0Q0</accession>
<evidence type="ECO:0000256" key="1">
    <source>
        <dbReference type="SAM" id="MobiDB-lite"/>
    </source>
</evidence>
<evidence type="ECO:0000313" key="2">
    <source>
        <dbReference type="EMBL" id="KAF5355738.1"/>
    </source>
</evidence>
<organism evidence="2 3">
    <name type="scientific">Leucocoprinus leucothites</name>
    <dbReference type="NCBI Taxonomy" id="201217"/>
    <lineage>
        <taxon>Eukaryota</taxon>
        <taxon>Fungi</taxon>
        <taxon>Dikarya</taxon>
        <taxon>Basidiomycota</taxon>
        <taxon>Agaricomycotina</taxon>
        <taxon>Agaricomycetes</taxon>
        <taxon>Agaricomycetidae</taxon>
        <taxon>Agaricales</taxon>
        <taxon>Agaricineae</taxon>
        <taxon>Agaricaceae</taxon>
        <taxon>Leucocoprinus</taxon>
    </lineage>
</organism>
<proteinExistence type="predicted"/>
<dbReference type="EMBL" id="JAACJO010000007">
    <property type="protein sequence ID" value="KAF5355738.1"/>
    <property type="molecule type" value="Genomic_DNA"/>
</dbReference>
<reference evidence="2 3" key="1">
    <citation type="journal article" date="2020" name="ISME J.">
        <title>Uncovering the hidden diversity of litter-decomposition mechanisms in mushroom-forming fungi.</title>
        <authorList>
            <person name="Floudas D."/>
            <person name="Bentzer J."/>
            <person name="Ahren D."/>
            <person name="Johansson T."/>
            <person name="Persson P."/>
            <person name="Tunlid A."/>
        </authorList>
    </citation>
    <scope>NUCLEOTIDE SEQUENCE [LARGE SCALE GENOMIC DNA]</scope>
    <source>
        <strain evidence="2 3">CBS 146.42</strain>
    </source>
</reference>